<comment type="catalytic activity">
    <reaction evidence="10 11">
        <text>D-alanyl-D-alanine + UDP-N-acetyl-alpha-D-muramoyl-L-alanyl-gamma-D-glutamyl-meso-2,6-diaminopimelate + ATP = UDP-N-acetyl-alpha-D-muramoyl-L-alanyl-gamma-D-glutamyl-meso-2,6-diaminopimeloyl-D-alanyl-D-alanine + ADP + phosphate + H(+)</text>
        <dbReference type="Rhea" id="RHEA:28374"/>
        <dbReference type="ChEBI" id="CHEBI:15378"/>
        <dbReference type="ChEBI" id="CHEBI:30616"/>
        <dbReference type="ChEBI" id="CHEBI:43474"/>
        <dbReference type="ChEBI" id="CHEBI:57822"/>
        <dbReference type="ChEBI" id="CHEBI:61386"/>
        <dbReference type="ChEBI" id="CHEBI:83905"/>
        <dbReference type="ChEBI" id="CHEBI:456216"/>
        <dbReference type="EC" id="6.3.2.10"/>
    </reaction>
</comment>
<evidence type="ECO:0000256" key="6">
    <source>
        <dbReference type="ARBA" id="ARBA00022960"/>
    </source>
</evidence>
<dbReference type="GO" id="GO:0051301">
    <property type="term" value="P:cell division"/>
    <property type="evidence" value="ECO:0007669"/>
    <property type="project" value="UniProtKB-KW"/>
</dbReference>
<keyword evidence="8 10" id="KW-0131">Cell cycle</keyword>
<keyword evidence="9 10" id="KW-0961">Cell wall biogenesis/degradation</keyword>
<comment type="subcellular location">
    <subcellularLocation>
        <location evidence="10 11">Cytoplasm</location>
    </subcellularLocation>
</comment>
<sequence>MTAALWTLDALVAATGGRVVGSPRAEVHGISIDSRTIDSDEAFFAILGDSRDGHDFVPAALERGAALAVVAEARLAELPADGRYLVVDDVLEALRAIGRAARARTNARIVAVTGSVGKTSTKEALRHVLSEQGKTHASVASYNNHWGVPLTLARMPADCAFGIFEIGMNHAGEITPLAHLVRPHVAVVTTVAPVHLEFFRDVDAIAEAKAEIFDGLEPGGAAVIDGDIDQTPILVEAALAHGARVVRFGRTPACETHVVQMSLQAESSTVMADVLGHALTYKIGAPGRHVVRNSLAVLSCVVLVGADLARAGLALAAMTPPKGRGERHVLHLGHGEAMLIDESYNANPASMRAAIDLLGHADVGLKGRRIAVLGDMLELGSRGERLHAELAGVLAAARIDRCYLAGPLMHALWHELPPDMQGAHAATAKEIEATLLAAVQPGDAIMVKGSFGSRMGPIVEALKARYSSTRAKSDDL</sequence>
<keyword evidence="2 10" id="KW-0436">Ligase</keyword>
<dbReference type="Pfam" id="PF02875">
    <property type="entry name" value="Mur_ligase_C"/>
    <property type="match status" value="1"/>
</dbReference>
<dbReference type="InterPro" id="IPR000713">
    <property type="entry name" value="Mur_ligase_N"/>
</dbReference>
<evidence type="ECO:0000256" key="7">
    <source>
        <dbReference type="ARBA" id="ARBA00022984"/>
    </source>
</evidence>
<dbReference type="Gene3D" id="3.90.190.20">
    <property type="entry name" value="Mur ligase, C-terminal domain"/>
    <property type="match status" value="1"/>
</dbReference>
<dbReference type="OrthoDB" id="9801978at2"/>
<feature type="domain" description="Mur ligase C-terminal" evidence="13">
    <location>
        <begin position="337"/>
        <end position="451"/>
    </location>
</feature>
<dbReference type="InterPro" id="IPR036565">
    <property type="entry name" value="Mur-like_cat_sf"/>
</dbReference>
<dbReference type="NCBIfam" id="TIGR01143">
    <property type="entry name" value="murF"/>
    <property type="match status" value="1"/>
</dbReference>
<dbReference type="Gene3D" id="3.40.1390.10">
    <property type="entry name" value="MurE/MurF, N-terminal domain"/>
    <property type="match status" value="1"/>
</dbReference>
<evidence type="ECO:0000259" key="12">
    <source>
        <dbReference type="Pfam" id="PF01225"/>
    </source>
</evidence>
<keyword evidence="5 10" id="KW-0067">ATP-binding</keyword>
<dbReference type="SUPFAM" id="SSF53623">
    <property type="entry name" value="MurD-like peptide ligases, catalytic domain"/>
    <property type="match status" value="1"/>
</dbReference>
<dbReference type="Gene3D" id="3.40.1190.10">
    <property type="entry name" value="Mur-like, catalytic domain"/>
    <property type="match status" value="1"/>
</dbReference>
<evidence type="ECO:0000256" key="9">
    <source>
        <dbReference type="ARBA" id="ARBA00023316"/>
    </source>
</evidence>
<dbReference type="GO" id="GO:0047480">
    <property type="term" value="F:UDP-N-acetylmuramoyl-tripeptide-D-alanyl-D-alanine ligase activity"/>
    <property type="evidence" value="ECO:0007669"/>
    <property type="project" value="UniProtKB-UniRule"/>
</dbReference>
<evidence type="ECO:0000256" key="2">
    <source>
        <dbReference type="ARBA" id="ARBA00022598"/>
    </source>
</evidence>
<gene>
    <name evidence="10" type="primary">murF</name>
    <name evidence="15" type="ORF">EYW49_08425</name>
</gene>
<dbReference type="InterPro" id="IPR004101">
    <property type="entry name" value="Mur_ligase_C"/>
</dbReference>
<dbReference type="InterPro" id="IPR036615">
    <property type="entry name" value="Mur_ligase_C_dom_sf"/>
</dbReference>
<evidence type="ECO:0000256" key="10">
    <source>
        <dbReference type="HAMAP-Rule" id="MF_02019"/>
    </source>
</evidence>
<feature type="domain" description="Mur ligase central" evidence="14">
    <location>
        <begin position="112"/>
        <end position="300"/>
    </location>
</feature>
<dbReference type="SUPFAM" id="SSF63418">
    <property type="entry name" value="MurE/MurF N-terminal domain"/>
    <property type="match status" value="1"/>
</dbReference>
<keyword evidence="1 10" id="KW-0963">Cytoplasm</keyword>
<comment type="similarity">
    <text evidence="10">Belongs to the MurCDEF family. MurF subfamily.</text>
</comment>
<dbReference type="HAMAP" id="MF_02019">
    <property type="entry name" value="MurF"/>
    <property type="match status" value="1"/>
</dbReference>
<dbReference type="RefSeq" id="WP_131308172.1">
    <property type="nucleotide sequence ID" value="NZ_SJFN01000010.1"/>
</dbReference>
<dbReference type="PANTHER" id="PTHR43024:SF1">
    <property type="entry name" value="UDP-N-ACETYLMURAMOYL-TRIPEPTIDE--D-ALANYL-D-ALANINE LIGASE"/>
    <property type="match status" value="1"/>
</dbReference>
<evidence type="ECO:0000313" key="15">
    <source>
        <dbReference type="EMBL" id="TBW38713.1"/>
    </source>
</evidence>
<evidence type="ECO:0000256" key="4">
    <source>
        <dbReference type="ARBA" id="ARBA00022741"/>
    </source>
</evidence>
<evidence type="ECO:0000256" key="1">
    <source>
        <dbReference type="ARBA" id="ARBA00022490"/>
    </source>
</evidence>
<dbReference type="EMBL" id="SJFN01000010">
    <property type="protein sequence ID" value="TBW38713.1"/>
    <property type="molecule type" value="Genomic_DNA"/>
</dbReference>
<dbReference type="Proteomes" id="UP000292781">
    <property type="component" value="Unassembled WGS sequence"/>
</dbReference>
<comment type="caution">
    <text evidence="15">The sequence shown here is derived from an EMBL/GenBank/DDBJ whole genome shotgun (WGS) entry which is preliminary data.</text>
</comment>
<keyword evidence="3 10" id="KW-0132">Cell division</keyword>
<comment type="pathway">
    <text evidence="10 11">Cell wall biogenesis; peptidoglycan biosynthesis.</text>
</comment>
<reference evidence="15 16" key="1">
    <citation type="submission" date="2019-02" db="EMBL/GenBank/DDBJ databases">
        <title>Siculibacillus lacustris gen. nov., sp. nov., a new rosette-forming bacterium isolated from a freshwater crater lake (Lake St. Ana, Romania).</title>
        <authorList>
            <person name="Felfoldi T."/>
            <person name="Marton Z."/>
            <person name="Szabo A."/>
            <person name="Mentes A."/>
            <person name="Boka K."/>
            <person name="Marialigeti K."/>
            <person name="Mathe I."/>
            <person name="Koncz M."/>
            <person name="Schumann P."/>
            <person name="Toth E."/>
        </authorList>
    </citation>
    <scope>NUCLEOTIDE SEQUENCE [LARGE SCALE GENOMIC DNA]</scope>
    <source>
        <strain evidence="15 16">SA-279</strain>
    </source>
</reference>
<dbReference type="AlphaFoldDB" id="A0A4Q9VUA2"/>
<accession>A0A4Q9VUA2</accession>
<comment type="function">
    <text evidence="10 11">Involved in cell wall formation. Catalyzes the final step in the synthesis of UDP-N-acetylmuramoyl-pentapeptide, the precursor of murein.</text>
</comment>
<dbReference type="InterPro" id="IPR035911">
    <property type="entry name" value="MurE/MurF_N"/>
</dbReference>
<keyword evidence="16" id="KW-1185">Reference proteome</keyword>
<dbReference type="GO" id="GO:0005737">
    <property type="term" value="C:cytoplasm"/>
    <property type="evidence" value="ECO:0007669"/>
    <property type="project" value="UniProtKB-SubCell"/>
</dbReference>
<dbReference type="Pfam" id="PF08245">
    <property type="entry name" value="Mur_ligase_M"/>
    <property type="match status" value="1"/>
</dbReference>
<dbReference type="GO" id="GO:0005524">
    <property type="term" value="F:ATP binding"/>
    <property type="evidence" value="ECO:0007669"/>
    <property type="project" value="UniProtKB-UniRule"/>
</dbReference>
<evidence type="ECO:0000256" key="5">
    <source>
        <dbReference type="ARBA" id="ARBA00022840"/>
    </source>
</evidence>
<proteinExistence type="inferred from homology"/>
<dbReference type="Pfam" id="PF01225">
    <property type="entry name" value="Mur_ligase"/>
    <property type="match status" value="1"/>
</dbReference>
<dbReference type="GO" id="GO:0008766">
    <property type="term" value="F:UDP-N-acetylmuramoylalanyl-D-glutamyl-2,6-diaminopimelate-D-alanyl-D-alanine ligase activity"/>
    <property type="evidence" value="ECO:0007669"/>
    <property type="project" value="RHEA"/>
</dbReference>
<evidence type="ECO:0000256" key="3">
    <source>
        <dbReference type="ARBA" id="ARBA00022618"/>
    </source>
</evidence>
<dbReference type="EC" id="6.3.2.10" evidence="10 11"/>
<dbReference type="NCBIfam" id="NF010693">
    <property type="entry name" value="PRK14093.1"/>
    <property type="match status" value="1"/>
</dbReference>
<protein>
    <recommendedName>
        <fullName evidence="10 11">UDP-N-acetylmuramoyl-tripeptide--D-alanyl-D-alanine ligase</fullName>
        <ecNumber evidence="10 11">6.3.2.10</ecNumber>
    </recommendedName>
    <alternativeName>
        <fullName evidence="10">D-alanyl-D-alanine-adding enzyme</fullName>
    </alternativeName>
</protein>
<keyword evidence="4 10" id="KW-0547">Nucleotide-binding</keyword>
<organism evidence="15 16">
    <name type="scientific">Siculibacillus lacustris</name>
    <dbReference type="NCBI Taxonomy" id="1549641"/>
    <lineage>
        <taxon>Bacteria</taxon>
        <taxon>Pseudomonadati</taxon>
        <taxon>Pseudomonadota</taxon>
        <taxon>Alphaproteobacteria</taxon>
        <taxon>Hyphomicrobiales</taxon>
        <taxon>Ancalomicrobiaceae</taxon>
        <taxon>Siculibacillus</taxon>
    </lineage>
</organism>
<dbReference type="GO" id="GO:0009252">
    <property type="term" value="P:peptidoglycan biosynthetic process"/>
    <property type="evidence" value="ECO:0007669"/>
    <property type="project" value="UniProtKB-UniRule"/>
</dbReference>
<keyword evidence="7 10" id="KW-0573">Peptidoglycan synthesis</keyword>
<dbReference type="PANTHER" id="PTHR43024">
    <property type="entry name" value="UDP-N-ACETYLMURAMOYL-TRIPEPTIDE--D-ALANYL-D-ALANINE LIGASE"/>
    <property type="match status" value="1"/>
</dbReference>
<evidence type="ECO:0000256" key="11">
    <source>
        <dbReference type="RuleBase" id="RU004136"/>
    </source>
</evidence>
<dbReference type="UniPathway" id="UPA00219"/>
<evidence type="ECO:0000259" key="14">
    <source>
        <dbReference type="Pfam" id="PF08245"/>
    </source>
</evidence>
<dbReference type="SUPFAM" id="SSF53244">
    <property type="entry name" value="MurD-like peptide ligases, peptide-binding domain"/>
    <property type="match status" value="1"/>
</dbReference>
<feature type="domain" description="Mur ligase N-terminal catalytic" evidence="12">
    <location>
        <begin position="26"/>
        <end position="99"/>
    </location>
</feature>
<keyword evidence="6 10" id="KW-0133">Cell shape</keyword>
<dbReference type="InterPro" id="IPR013221">
    <property type="entry name" value="Mur_ligase_cen"/>
</dbReference>
<feature type="binding site" evidence="10">
    <location>
        <begin position="114"/>
        <end position="120"/>
    </location>
    <ligand>
        <name>ATP</name>
        <dbReference type="ChEBI" id="CHEBI:30616"/>
    </ligand>
</feature>
<evidence type="ECO:0000256" key="8">
    <source>
        <dbReference type="ARBA" id="ARBA00023306"/>
    </source>
</evidence>
<dbReference type="InterPro" id="IPR005863">
    <property type="entry name" value="UDP-N-AcMur_synth"/>
</dbReference>
<dbReference type="GO" id="GO:0008360">
    <property type="term" value="P:regulation of cell shape"/>
    <property type="evidence" value="ECO:0007669"/>
    <property type="project" value="UniProtKB-KW"/>
</dbReference>
<dbReference type="InterPro" id="IPR051046">
    <property type="entry name" value="MurCDEF_CellWall_CoF430Synth"/>
</dbReference>
<evidence type="ECO:0000313" key="16">
    <source>
        <dbReference type="Proteomes" id="UP000292781"/>
    </source>
</evidence>
<evidence type="ECO:0000259" key="13">
    <source>
        <dbReference type="Pfam" id="PF02875"/>
    </source>
</evidence>
<dbReference type="GO" id="GO:0071555">
    <property type="term" value="P:cell wall organization"/>
    <property type="evidence" value="ECO:0007669"/>
    <property type="project" value="UniProtKB-KW"/>
</dbReference>
<name>A0A4Q9VUA2_9HYPH</name>